<dbReference type="Proteomes" id="UP000001514">
    <property type="component" value="Unassembled WGS sequence"/>
</dbReference>
<accession>D8TEE6</accession>
<feature type="region of interest" description="Disordered" evidence="1">
    <location>
        <begin position="455"/>
        <end position="489"/>
    </location>
</feature>
<dbReference type="InterPro" id="IPR015915">
    <property type="entry name" value="Kelch-typ_b-propeller"/>
</dbReference>
<dbReference type="Gramene" id="EFJ04976">
    <property type="protein sequence ID" value="EFJ04976"/>
    <property type="gene ID" value="SELMODRAFT_431926"/>
</dbReference>
<sequence length="598" mass="66744">MESRDFWAREHEERASIIACRKLCSMISENRLDAFQTYAGNKSAGIRLRSCVFNALRGISILQRYKPDPAISSSSSGHTCNVVRNLIYIFGGCGRDECQTNNAHVFDIGMYTWSKPVIKGTHPSPRDSHSSTAVGSKLYVFGGTDGTSPLDDLFVLDNVTNTWGKPDVFGDVPAPREGHSTSLIGDNLFVFGGYTFVWKKISTAGVSPIPRDSHTCSSYKNCFVVMGGEDGGNAYLYDIHILDTETMAWREVKRTGAELMPRAGHTTISHEKYHASTGVWATLNPFGSRPSPGFSLAGDSVDAERGILFVYGGCNEELEALDDMYFLDTGWLLLLLTLLPFLTIWLPFYCEEMLREKDPSEPKLSMRKALKRRRQEYRATPFVLDKQRDADKSLVSSHGEFQAHVQPLGEKMFEARVSDVFNYGFFRGLLFSYKPGFAQAVQSYILSYSLMPGRKTSQEETTGRPKACSGSSESTWRNPHSRRENTSGWSHPEERISAWDVVAGYTSLAVYAAALEDLVGSLTPGKFADFVVLSESPFGQGTGIFPPVHICEKIGEEKAARIIKQLVKTFKEIYLRGVVHQNLKLDNILSKLNMHDKW</sequence>
<dbReference type="FunCoup" id="D8TEE6">
    <property type="interactions" value="1698"/>
</dbReference>
<dbReference type="PANTHER" id="PTHR23244:SF471">
    <property type="entry name" value="GUANINE NUCLEOTIDE-BINDING PROTEIN SUBUNIT BETA 1-RELATED"/>
    <property type="match status" value="1"/>
</dbReference>
<dbReference type="Gene3D" id="2.120.10.80">
    <property type="entry name" value="Kelch-type beta propeller"/>
    <property type="match status" value="2"/>
</dbReference>
<dbReference type="eggNOG" id="KOG0379">
    <property type="taxonomic scope" value="Eukaryota"/>
</dbReference>
<dbReference type="InterPro" id="IPR011059">
    <property type="entry name" value="Metal-dep_hydrolase_composite"/>
</dbReference>
<dbReference type="SUPFAM" id="SSF117281">
    <property type="entry name" value="Kelch motif"/>
    <property type="match status" value="1"/>
</dbReference>
<dbReference type="KEGG" id="smo:SELMODRAFT_431926"/>
<proteinExistence type="predicted"/>
<protein>
    <submittedName>
        <fullName evidence="2">Uncharacterized protein</fullName>
    </submittedName>
</protein>
<dbReference type="EMBL" id="GL377741">
    <property type="protein sequence ID" value="EFJ04976.1"/>
    <property type="molecule type" value="Genomic_DNA"/>
</dbReference>
<dbReference type="HOGENOM" id="CLU_026060_1_1_1"/>
<evidence type="ECO:0000313" key="2">
    <source>
        <dbReference type="EMBL" id="EFJ04976.1"/>
    </source>
</evidence>
<dbReference type="InterPro" id="IPR011498">
    <property type="entry name" value="Kelch_2"/>
</dbReference>
<gene>
    <name evidence="2" type="ORF">SELMODRAFT_431926</name>
</gene>
<dbReference type="PANTHER" id="PTHR23244">
    <property type="entry name" value="KELCH REPEAT DOMAIN"/>
    <property type="match status" value="1"/>
</dbReference>
<dbReference type="Gene3D" id="3.20.20.140">
    <property type="entry name" value="Metal-dependent hydrolases"/>
    <property type="match status" value="1"/>
</dbReference>
<dbReference type="Gene3D" id="2.30.40.10">
    <property type="entry name" value="Urease, subunit C, domain 1"/>
    <property type="match status" value="1"/>
</dbReference>
<name>D8TEE6_SELML</name>
<dbReference type="STRING" id="88036.D8TEE6"/>
<evidence type="ECO:0000313" key="3">
    <source>
        <dbReference type="Proteomes" id="UP000001514"/>
    </source>
</evidence>
<dbReference type="GO" id="GO:0016810">
    <property type="term" value="F:hydrolase activity, acting on carbon-nitrogen (but not peptide) bonds"/>
    <property type="evidence" value="ECO:0007669"/>
    <property type="project" value="InterPro"/>
</dbReference>
<dbReference type="Pfam" id="PF07646">
    <property type="entry name" value="Kelch_2"/>
    <property type="match status" value="1"/>
</dbReference>
<dbReference type="AlphaFoldDB" id="D8TEE6"/>
<organism evidence="3">
    <name type="scientific">Selaginella moellendorffii</name>
    <name type="common">Spikemoss</name>
    <dbReference type="NCBI Taxonomy" id="88036"/>
    <lineage>
        <taxon>Eukaryota</taxon>
        <taxon>Viridiplantae</taxon>
        <taxon>Streptophyta</taxon>
        <taxon>Embryophyta</taxon>
        <taxon>Tracheophyta</taxon>
        <taxon>Lycopodiopsida</taxon>
        <taxon>Selaginellales</taxon>
        <taxon>Selaginellaceae</taxon>
        <taxon>Selaginella</taxon>
    </lineage>
</organism>
<keyword evidence="3" id="KW-1185">Reference proteome</keyword>
<evidence type="ECO:0000256" key="1">
    <source>
        <dbReference type="SAM" id="MobiDB-lite"/>
    </source>
</evidence>
<dbReference type="Pfam" id="PF24681">
    <property type="entry name" value="Kelch_KLHDC2_KLHL20_DRC7"/>
    <property type="match status" value="1"/>
</dbReference>
<reference evidence="2 3" key="1">
    <citation type="journal article" date="2011" name="Science">
        <title>The Selaginella genome identifies genetic changes associated with the evolution of vascular plants.</title>
        <authorList>
            <person name="Banks J.A."/>
            <person name="Nishiyama T."/>
            <person name="Hasebe M."/>
            <person name="Bowman J.L."/>
            <person name="Gribskov M."/>
            <person name="dePamphilis C."/>
            <person name="Albert V.A."/>
            <person name="Aono N."/>
            <person name="Aoyama T."/>
            <person name="Ambrose B.A."/>
            <person name="Ashton N.W."/>
            <person name="Axtell M.J."/>
            <person name="Barker E."/>
            <person name="Barker M.S."/>
            <person name="Bennetzen J.L."/>
            <person name="Bonawitz N.D."/>
            <person name="Chapple C."/>
            <person name="Cheng C."/>
            <person name="Correa L.G."/>
            <person name="Dacre M."/>
            <person name="DeBarry J."/>
            <person name="Dreyer I."/>
            <person name="Elias M."/>
            <person name="Engstrom E.M."/>
            <person name="Estelle M."/>
            <person name="Feng L."/>
            <person name="Finet C."/>
            <person name="Floyd S.K."/>
            <person name="Frommer W.B."/>
            <person name="Fujita T."/>
            <person name="Gramzow L."/>
            <person name="Gutensohn M."/>
            <person name="Harholt J."/>
            <person name="Hattori M."/>
            <person name="Heyl A."/>
            <person name="Hirai T."/>
            <person name="Hiwatashi Y."/>
            <person name="Ishikawa M."/>
            <person name="Iwata M."/>
            <person name="Karol K.G."/>
            <person name="Koehler B."/>
            <person name="Kolukisaoglu U."/>
            <person name="Kubo M."/>
            <person name="Kurata T."/>
            <person name="Lalonde S."/>
            <person name="Li K."/>
            <person name="Li Y."/>
            <person name="Litt A."/>
            <person name="Lyons E."/>
            <person name="Manning G."/>
            <person name="Maruyama T."/>
            <person name="Michael T.P."/>
            <person name="Mikami K."/>
            <person name="Miyazaki S."/>
            <person name="Morinaga S."/>
            <person name="Murata T."/>
            <person name="Mueller-Roeber B."/>
            <person name="Nelson D.R."/>
            <person name="Obara M."/>
            <person name="Oguri Y."/>
            <person name="Olmstead R.G."/>
            <person name="Onodera N."/>
            <person name="Petersen B.L."/>
            <person name="Pils B."/>
            <person name="Prigge M."/>
            <person name="Rensing S.A."/>
            <person name="Riano-Pachon D.M."/>
            <person name="Roberts A.W."/>
            <person name="Sato Y."/>
            <person name="Scheller H.V."/>
            <person name="Schulz B."/>
            <person name="Schulz C."/>
            <person name="Shakirov E.V."/>
            <person name="Shibagaki N."/>
            <person name="Shinohara N."/>
            <person name="Shippen D.E."/>
            <person name="Soerensen I."/>
            <person name="Sotooka R."/>
            <person name="Sugimoto N."/>
            <person name="Sugita M."/>
            <person name="Sumikawa N."/>
            <person name="Tanurdzic M."/>
            <person name="Theissen G."/>
            <person name="Ulvskov P."/>
            <person name="Wakazuki S."/>
            <person name="Weng J.K."/>
            <person name="Willats W.W."/>
            <person name="Wipf D."/>
            <person name="Wolf P.G."/>
            <person name="Yang L."/>
            <person name="Zimmer A.D."/>
            <person name="Zhu Q."/>
            <person name="Mitros T."/>
            <person name="Hellsten U."/>
            <person name="Loque D."/>
            <person name="Otillar R."/>
            <person name="Salamov A."/>
            <person name="Schmutz J."/>
            <person name="Shapiro H."/>
            <person name="Lindquist E."/>
            <person name="Lucas S."/>
            <person name="Rokhsar D."/>
            <person name="Grigoriev I.V."/>
        </authorList>
    </citation>
    <scope>NUCLEOTIDE SEQUENCE [LARGE SCALE GENOMIC DNA]</scope>
</reference>
<dbReference type="InParanoid" id="D8TEE6"/>
<feature type="compositionally biased region" description="Polar residues" evidence="1">
    <location>
        <begin position="469"/>
        <end position="478"/>
    </location>
</feature>